<organism evidence="7 8">
    <name type="scientific">Tritrichomonas musculus</name>
    <dbReference type="NCBI Taxonomy" id="1915356"/>
    <lineage>
        <taxon>Eukaryota</taxon>
        <taxon>Metamonada</taxon>
        <taxon>Parabasalia</taxon>
        <taxon>Tritrichomonadida</taxon>
        <taxon>Tritrichomonadidae</taxon>
        <taxon>Tritrichomonas</taxon>
    </lineage>
</organism>
<evidence type="ECO:0000313" key="8">
    <source>
        <dbReference type="Proteomes" id="UP001470230"/>
    </source>
</evidence>
<evidence type="ECO:0000256" key="2">
    <source>
        <dbReference type="ARBA" id="ARBA00022679"/>
    </source>
</evidence>
<evidence type="ECO:0000256" key="3">
    <source>
        <dbReference type="ARBA" id="ARBA00022729"/>
    </source>
</evidence>
<evidence type="ECO:0000256" key="4">
    <source>
        <dbReference type="ARBA" id="ARBA00022764"/>
    </source>
</evidence>
<feature type="chain" id="PRO_5045358650" description="AlgX/AlgJ SGNH hydrolase-like domain-containing protein" evidence="5">
    <location>
        <begin position="19"/>
        <end position="353"/>
    </location>
</feature>
<gene>
    <name evidence="7" type="ORF">M9Y10_017172</name>
</gene>
<evidence type="ECO:0000256" key="1">
    <source>
        <dbReference type="ARBA" id="ARBA00004418"/>
    </source>
</evidence>
<keyword evidence="2" id="KW-0808">Transferase</keyword>
<dbReference type="Pfam" id="PF16822">
    <property type="entry name" value="ALGX"/>
    <property type="match status" value="1"/>
</dbReference>
<feature type="signal peptide" evidence="5">
    <location>
        <begin position="1"/>
        <end position="18"/>
    </location>
</feature>
<reference evidence="7 8" key="1">
    <citation type="submission" date="2024-04" db="EMBL/GenBank/DDBJ databases">
        <title>Tritrichomonas musculus Genome.</title>
        <authorList>
            <person name="Alves-Ferreira E."/>
            <person name="Grigg M."/>
            <person name="Lorenzi H."/>
            <person name="Galac M."/>
        </authorList>
    </citation>
    <scope>NUCLEOTIDE SEQUENCE [LARGE SCALE GENOMIC DNA]</scope>
    <source>
        <strain evidence="7 8">EAF2021</strain>
    </source>
</reference>
<name>A0ABR2HVP7_9EUKA</name>
<keyword evidence="3 5" id="KW-0732">Signal</keyword>
<comment type="subcellular location">
    <subcellularLocation>
        <location evidence="1">Periplasm</location>
    </subcellularLocation>
</comment>
<dbReference type="InterPro" id="IPR031811">
    <property type="entry name" value="ALGX/ALGJ_SGNH-like"/>
</dbReference>
<evidence type="ECO:0000259" key="6">
    <source>
        <dbReference type="Pfam" id="PF16822"/>
    </source>
</evidence>
<keyword evidence="4" id="KW-0574">Periplasm</keyword>
<evidence type="ECO:0000313" key="7">
    <source>
        <dbReference type="EMBL" id="KAK8853611.1"/>
    </source>
</evidence>
<comment type="caution">
    <text evidence="7">The sequence shown here is derived from an EMBL/GenBank/DDBJ whole genome shotgun (WGS) entry which is preliminary data.</text>
</comment>
<evidence type="ECO:0000256" key="5">
    <source>
        <dbReference type="SAM" id="SignalP"/>
    </source>
</evidence>
<dbReference type="EMBL" id="JAPFFF010000022">
    <property type="protein sequence ID" value="KAK8853611.1"/>
    <property type="molecule type" value="Genomic_DNA"/>
</dbReference>
<sequence>MSLFLILAFYYKLYFIQLNNNGISYYQVQKHVPRPKLFFNGSFVKNFSSSFWPFIIDNFIGSFLKVSIELTVFYKSNDRFLGNRVTKGRSGFYFYTNRGDGDNLKDFLKQNLVSPQQLEKAATKVKCIMDICSYLRIPFLLLTGPNKHSVYSEFFPFERPPGITRADQLSQIFQKINVTYIYPRDYLILLKKNNTFPFYYETDTHWNSLGAYYVSFLVIRKIKEFFPKISFPEINYSITAKLVRGNGDIIGMTPLIKRNNTWCTIVSVTPQNGPNITKIVNGRNFKTAVNDHSLPKALIFRDSFFTALEPFTSPLFSQAEYIWNKIDINYLKKVKPDLLIFEMVERYSPYYFS</sequence>
<keyword evidence="8" id="KW-1185">Reference proteome</keyword>
<protein>
    <recommendedName>
        <fullName evidence="6">AlgX/AlgJ SGNH hydrolase-like domain-containing protein</fullName>
    </recommendedName>
</protein>
<proteinExistence type="predicted"/>
<dbReference type="Proteomes" id="UP001470230">
    <property type="component" value="Unassembled WGS sequence"/>
</dbReference>
<feature type="domain" description="AlgX/AlgJ SGNH hydrolase-like" evidence="6">
    <location>
        <begin position="119"/>
        <end position="258"/>
    </location>
</feature>
<accession>A0ABR2HVP7</accession>